<organism evidence="4">
    <name type="scientific">Opuntia streptacantha</name>
    <name type="common">Prickly pear cactus</name>
    <name type="synonym">Opuntia cardona</name>
    <dbReference type="NCBI Taxonomy" id="393608"/>
    <lineage>
        <taxon>Eukaryota</taxon>
        <taxon>Viridiplantae</taxon>
        <taxon>Streptophyta</taxon>
        <taxon>Embryophyta</taxon>
        <taxon>Tracheophyta</taxon>
        <taxon>Spermatophyta</taxon>
        <taxon>Magnoliopsida</taxon>
        <taxon>eudicotyledons</taxon>
        <taxon>Gunneridae</taxon>
        <taxon>Pentapetalae</taxon>
        <taxon>Caryophyllales</taxon>
        <taxon>Cactineae</taxon>
        <taxon>Cactaceae</taxon>
        <taxon>Opuntioideae</taxon>
        <taxon>Opuntia</taxon>
    </lineage>
</organism>
<dbReference type="InterPro" id="IPR002885">
    <property type="entry name" value="PPR_rpt"/>
</dbReference>
<sequence>MTIQDFLKTLKTAKRPFPSPSGPASTPFSSSFSNGARETLFTTLNKSAPAENPTLSSFLSSLSSHKLHSFLSDPNVRTSDCFLAFNFLLRNQSELSFKPDLHAHLTLVCRLIKSRQFSDAEGLLNNVAFHRNYRYPFSDFVHWVENYCNESRIITKLLNMLLKLYSDHRMFDMALTVFEYMVEKGVGRDERTCSVHLLAMSQSGKADLAFSFFRRMMDSGMEVSVYSLTIVVSGLCNVGELKMARELVEEMAGKRFKPNIITFNTLVDACARRRNLLELDLVLLLMERERIPCNDTTFKLLIECYSGSSKIEEAEKLLSEMHDKGLEVEIYLYYTIIRAYCRLGNISSGLSLFTKMQERKFSPSVDVYWCLISSLCSVGKMGPVKELVLEMQSKGCELDDVLLNALVNGYDKAGMVDELAEIQEMIENKCSSMIASSKNSMNSEYEIEPVMDEESLIGTLDN</sequence>
<protein>
    <recommendedName>
        <fullName evidence="5">Pentacotripeptide-repeat region of PRORP domain-containing protein</fullName>
    </recommendedName>
</protein>
<dbReference type="EMBL" id="GISG01002872">
    <property type="protein sequence ID" value="MBA4614575.1"/>
    <property type="molecule type" value="Transcribed_RNA"/>
</dbReference>
<feature type="repeat" description="PPR" evidence="3">
    <location>
        <begin position="329"/>
        <end position="363"/>
    </location>
</feature>
<proteinExistence type="inferred from homology"/>
<reference evidence="4" key="2">
    <citation type="submission" date="2020-07" db="EMBL/GenBank/DDBJ databases">
        <authorList>
            <person name="Vera ALvarez R."/>
            <person name="Arias-Moreno D.M."/>
            <person name="Jimenez-Jacinto V."/>
            <person name="Jimenez-Bremont J.F."/>
            <person name="Swaminathan K."/>
            <person name="Moose S.P."/>
            <person name="Guerrero-Gonzalez M.L."/>
            <person name="Marino-Ramirez L."/>
            <person name="Landsman D."/>
            <person name="Rodriguez-Kessler M."/>
            <person name="Delgado-Sanchez P."/>
        </authorList>
    </citation>
    <scope>NUCLEOTIDE SEQUENCE</scope>
    <source>
        <tissue evidence="4">Cladode</tissue>
    </source>
</reference>
<name>A0A7C8YC42_OPUST</name>
<dbReference type="AlphaFoldDB" id="A0A7C8YC42"/>
<dbReference type="PANTHER" id="PTHR47939">
    <property type="entry name" value="MEMBRANE-ASSOCIATED SALT-INDUCIBLE PROTEIN-LIKE"/>
    <property type="match status" value="1"/>
</dbReference>
<feature type="repeat" description="PPR" evidence="3">
    <location>
        <begin position="224"/>
        <end position="258"/>
    </location>
</feature>
<evidence type="ECO:0008006" key="5">
    <source>
        <dbReference type="Google" id="ProtNLM"/>
    </source>
</evidence>
<evidence type="ECO:0000256" key="1">
    <source>
        <dbReference type="ARBA" id="ARBA00007626"/>
    </source>
</evidence>
<dbReference type="PANTHER" id="PTHR47939:SF3">
    <property type="entry name" value="REPEAT-CONTAINING PROTEIN, PUTATIVE-RELATED"/>
    <property type="match status" value="1"/>
</dbReference>
<dbReference type="Gene3D" id="1.25.40.10">
    <property type="entry name" value="Tetratricopeptide repeat domain"/>
    <property type="match status" value="3"/>
</dbReference>
<evidence type="ECO:0000313" key="4">
    <source>
        <dbReference type="EMBL" id="MBA4614575.1"/>
    </source>
</evidence>
<feature type="repeat" description="PPR" evidence="3">
    <location>
        <begin position="189"/>
        <end position="223"/>
    </location>
</feature>
<accession>A0A7C8YC42</accession>
<comment type="similarity">
    <text evidence="1">Belongs to the PPR family. P subfamily.</text>
</comment>
<dbReference type="InterPro" id="IPR011990">
    <property type="entry name" value="TPR-like_helical_dom_sf"/>
</dbReference>
<dbReference type="Pfam" id="PF01535">
    <property type="entry name" value="PPR"/>
    <property type="match status" value="1"/>
</dbReference>
<dbReference type="NCBIfam" id="TIGR00756">
    <property type="entry name" value="PPR"/>
    <property type="match status" value="5"/>
</dbReference>
<dbReference type="InterPro" id="IPR050667">
    <property type="entry name" value="PPR-containing_protein"/>
</dbReference>
<evidence type="ECO:0000256" key="3">
    <source>
        <dbReference type="PROSITE-ProRule" id="PRU00708"/>
    </source>
</evidence>
<dbReference type="PROSITE" id="PS51375">
    <property type="entry name" value="PPR"/>
    <property type="match status" value="5"/>
</dbReference>
<feature type="repeat" description="PPR" evidence="3">
    <location>
        <begin position="294"/>
        <end position="328"/>
    </location>
</feature>
<keyword evidence="2" id="KW-0677">Repeat</keyword>
<dbReference type="Pfam" id="PF13812">
    <property type="entry name" value="PPR_3"/>
    <property type="match status" value="2"/>
</dbReference>
<reference evidence="4" key="1">
    <citation type="journal article" date="2013" name="J. Plant Res.">
        <title>Effect of fungi and light on seed germination of three Opuntia species from semiarid lands of central Mexico.</title>
        <authorList>
            <person name="Delgado-Sanchez P."/>
            <person name="Jimenez-Bremont J.F."/>
            <person name="Guerrero-Gonzalez Mde L."/>
            <person name="Flores J."/>
        </authorList>
    </citation>
    <scope>NUCLEOTIDE SEQUENCE</scope>
    <source>
        <tissue evidence="4">Cladode</tissue>
    </source>
</reference>
<feature type="repeat" description="PPR" evidence="3">
    <location>
        <begin position="364"/>
        <end position="398"/>
    </location>
</feature>
<evidence type="ECO:0000256" key="2">
    <source>
        <dbReference type="ARBA" id="ARBA00022737"/>
    </source>
</evidence>